<protein>
    <submittedName>
        <fullName evidence="2">ModE molybdate transport repressor domain-containing protein</fullName>
    </submittedName>
</protein>
<evidence type="ECO:0000313" key="2">
    <source>
        <dbReference type="EMBL" id="SNS34395.1"/>
    </source>
</evidence>
<proteinExistence type="predicted"/>
<dbReference type="Proteomes" id="UP000198304">
    <property type="component" value="Unassembled WGS sequence"/>
</dbReference>
<dbReference type="Pfam" id="PF00126">
    <property type="entry name" value="HTH_1"/>
    <property type="match status" value="1"/>
</dbReference>
<organism evidence="2 3">
    <name type="scientific">Anaerovirgula multivorans</name>
    <dbReference type="NCBI Taxonomy" id="312168"/>
    <lineage>
        <taxon>Bacteria</taxon>
        <taxon>Bacillati</taxon>
        <taxon>Bacillota</taxon>
        <taxon>Clostridia</taxon>
        <taxon>Peptostreptococcales</taxon>
        <taxon>Natronincolaceae</taxon>
        <taxon>Anaerovirgula</taxon>
    </lineage>
</organism>
<evidence type="ECO:0000259" key="1">
    <source>
        <dbReference type="Pfam" id="PF00126"/>
    </source>
</evidence>
<feature type="domain" description="HTH lysR-type" evidence="1">
    <location>
        <begin position="22"/>
        <end position="66"/>
    </location>
</feature>
<gene>
    <name evidence="2" type="ORF">SAMN05446037_100878</name>
</gene>
<dbReference type="AlphaFoldDB" id="A0A239DP23"/>
<dbReference type="GO" id="GO:0003700">
    <property type="term" value="F:DNA-binding transcription factor activity"/>
    <property type="evidence" value="ECO:0007669"/>
    <property type="project" value="InterPro"/>
</dbReference>
<dbReference type="PANTHER" id="PTHR30432:SF1">
    <property type="entry name" value="DNA-BINDING TRANSCRIPTIONAL DUAL REGULATOR MODE"/>
    <property type="match status" value="1"/>
</dbReference>
<sequence length="78" mass="9187">MEYKFRIWLTQNNKKVFGEGPLKLLKKVEELGFLRQASISMEMSYSKAWKIIKNIEEELQIPILERYIGGAKKEVVLL</sequence>
<dbReference type="PANTHER" id="PTHR30432">
    <property type="entry name" value="TRANSCRIPTIONAL REGULATOR MODE"/>
    <property type="match status" value="1"/>
</dbReference>
<keyword evidence="3" id="KW-1185">Reference proteome</keyword>
<name>A0A239DP23_9FIRM</name>
<dbReference type="Gene3D" id="1.10.10.10">
    <property type="entry name" value="Winged helix-like DNA-binding domain superfamily/Winged helix DNA-binding domain"/>
    <property type="match status" value="1"/>
</dbReference>
<dbReference type="EMBL" id="FZOJ01000008">
    <property type="protein sequence ID" value="SNS34395.1"/>
    <property type="molecule type" value="Genomic_DNA"/>
</dbReference>
<dbReference type="InterPro" id="IPR036390">
    <property type="entry name" value="WH_DNA-bd_sf"/>
</dbReference>
<dbReference type="InterPro" id="IPR051815">
    <property type="entry name" value="Molybdate_resp_trans_reg"/>
</dbReference>
<dbReference type="SUPFAM" id="SSF46785">
    <property type="entry name" value="Winged helix' DNA-binding domain"/>
    <property type="match status" value="1"/>
</dbReference>
<dbReference type="InterPro" id="IPR000847">
    <property type="entry name" value="LysR_HTH_N"/>
</dbReference>
<reference evidence="2 3" key="1">
    <citation type="submission" date="2017-06" db="EMBL/GenBank/DDBJ databases">
        <authorList>
            <person name="Kim H.J."/>
            <person name="Triplett B.A."/>
        </authorList>
    </citation>
    <scope>NUCLEOTIDE SEQUENCE [LARGE SCALE GENOMIC DNA]</scope>
    <source>
        <strain evidence="2 3">SCA</strain>
    </source>
</reference>
<dbReference type="InterPro" id="IPR036388">
    <property type="entry name" value="WH-like_DNA-bd_sf"/>
</dbReference>
<evidence type="ECO:0000313" key="3">
    <source>
        <dbReference type="Proteomes" id="UP000198304"/>
    </source>
</evidence>
<accession>A0A239DP23</accession>